<organism evidence="2 3">
    <name type="scientific">Phialocephala subalpina</name>
    <dbReference type="NCBI Taxonomy" id="576137"/>
    <lineage>
        <taxon>Eukaryota</taxon>
        <taxon>Fungi</taxon>
        <taxon>Dikarya</taxon>
        <taxon>Ascomycota</taxon>
        <taxon>Pezizomycotina</taxon>
        <taxon>Leotiomycetes</taxon>
        <taxon>Helotiales</taxon>
        <taxon>Mollisiaceae</taxon>
        <taxon>Phialocephala</taxon>
        <taxon>Phialocephala fortinii species complex</taxon>
    </lineage>
</organism>
<dbReference type="Proteomes" id="UP000184330">
    <property type="component" value="Unassembled WGS sequence"/>
</dbReference>
<feature type="compositionally biased region" description="Polar residues" evidence="1">
    <location>
        <begin position="474"/>
        <end position="488"/>
    </location>
</feature>
<feature type="compositionally biased region" description="Polar residues" evidence="1">
    <location>
        <begin position="351"/>
        <end position="369"/>
    </location>
</feature>
<dbReference type="OrthoDB" id="3559282at2759"/>
<feature type="region of interest" description="Disordered" evidence="1">
    <location>
        <begin position="835"/>
        <end position="912"/>
    </location>
</feature>
<gene>
    <name evidence="2" type="ORF">PAC_07809</name>
</gene>
<feature type="compositionally biased region" description="Basic and acidic residues" evidence="1">
    <location>
        <begin position="502"/>
        <end position="521"/>
    </location>
</feature>
<feature type="region of interest" description="Disordered" evidence="1">
    <location>
        <begin position="257"/>
        <end position="566"/>
    </location>
</feature>
<dbReference type="STRING" id="576137.A0A1L7WYS4"/>
<evidence type="ECO:0000256" key="1">
    <source>
        <dbReference type="SAM" id="MobiDB-lite"/>
    </source>
</evidence>
<feature type="compositionally biased region" description="Basic and acidic residues" evidence="1">
    <location>
        <begin position="898"/>
        <end position="912"/>
    </location>
</feature>
<feature type="region of interest" description="Disordered" evidence="1">
    <location>
        <begin position="718"/>
        <end position="757"/>
    </location>
</feature>
<keyword evidence="3" id="KW-1185">Reference proteome</keyword>
<feature type="compositionally biased region" description="Polar residues" evidence="1">
    <location>
        <begin position="732"/>
        <end position="756"/>
    </location>
</feature>
<sequence>MLSTKSKRSSKPPKPDCKVWVQVGDELLPEYLNKPIEIEGVRGSESYLVVALRDVLTLHCQAKPGIVDEFVLIPDGIIRAVETRRQATLVFDKAIHANIGRGKAPGAAFRSDMVIQSRNQGESRLAESGQEPSKVGTIIVEGWRKKTDAESTDSKDGETLKFPTYEDSREWYNVNRLVDPRPGYLPPFEIGFQHAHSPCPKKSGVRDRADNAGNRKTSEWELTYEFIFHYRSATEMHKLGLPDVPIRDPANDLFADESAEEEAAEEATDDEDVAEPEAEEEEAEEEAEETAEKIVEKPKEKSAEKLKEQSIEKPEKPAEKLKEASKENGDLEADEATAKKNKRKPSVAPTVPQQTVSGLLNIMANSGTEVSEGAEPGPTKRLTSIPEEQESASPVANSVTQVSHPTSQVSKKSASDSQPQNPELPSSKDGQVTSTALKAETEGGASLSAHAAPKKMSLAGLKSAPASRAARDMVSTQGSVGISASLGSGQVLPTMETPDGPMTDRLEEQPAKKSELPKSLDESGPELTLVTPPPSIQKNQPNSHLFEAPGAPHQQTSLPISSSADNGRDMARMEARNYAASSTDTTSNHFQRYTVPKLSMDAGVRGKSISIASNIAHDGQVDQRPASRRASVLSNYSDASNAATEIANDTEVQASVKNSQRATSSSSVKTEMQSQVSMRQNALSDSMTPEPRYHSVPSPILGSPTMSHVMYIPKEVHARNPAKQAREGTPDDSPSTQLRHENTSLFGSPPSQSFKTAGQAHLGGLASKLADKPLFSTRPASTVRLSLTPQPETLVRKLQTIELRRQSLPTEEELLAHQKKLEDRSRLVFLNSDYGHQSLTPQPVTQANKPQSTEPRRQSITPQPDTIQSHKRKADDTTGNGSVDDRPRKTSVAPANRAIHDTLRRQKEENERLEKELKDLREYNATLESIRELRRQSEGVKQRIGAEKARQAALEAELSQ</sequence>
<accession>A0A1L7WYS4</accession>
<feature type="compositionally biased region" description="Acidic residues" evidence="1">
    <location>
        <begin position="257"/>
        <end position="289"/>
    </location>
</feature>
<feature type="compositionally biased region" description="Polar residues" evidence="1">
    <location>
        <begin position="835"/>
        <end position="867"/>
    </location>
</feature>
<evidence type="ECO:0000313" key="3">
    <source>
        <dbReference type="Proteomes" id="UP000184330"/>
    </source>
</evidence>
<dbReference type="EMBL" id="FJOG01000011">
    <property type="protein sequence ID" value="CZR57919.1"/>
    <property type="molecule type" value="Genomic_DNA"/>
</dbReference>
<feature type="region of interest" description="Disordered" evidence="1">
    <location>
        <begin position="650"/>
        <end position="701"/>
    </location>
</feature>
<evidence type="ECO:0000313" key="2">
    <source>
        <dbReference type="EMBL" id="CZR57919.1"/>
    </source>
</evidence>
<feature type="compositionally biased region" description="Polar residues" evidence="1">
    <location>
        <begin position="391"/>
        <end position="436"/>
    </location>
</feature>
<feature type="compositionally biased region" description="Polar residues" evidence="1">
    <location>
        <begin position="553"/>
        <end position="565"/>
    </location>
</feature>
<feature type="compositionally biased region" description="Basic and acidic residues" evidence="1">
    <location>
        <begin position="718"/>
        <end position="729"/>
    </location>
</feature>
<name>A0A1L7WYS4_9HELO</name>
<reference evidence="2 3" key="1">
    <citation type="submission" date="2016-03" db="EMBL/GenBank/DDBJ databases">
        <authorList>
            <person name="Ploux O."/>
        </authorList>
    </citation>
    <scope>NUCLEOTIDE SEQUENCE [LARGE SCALE GENOMIC DNA]</scope>
    <source>
        <strain evidence="2 3">UAMH 11012</strain>
    </source>
</reference>
<protein>
    <submittedName>
        <fullName evidence="2">Uncharacterized protein</fullName>
    </submittedName>
</protein>
<feature type="compositionally biased region" description="Polar residues" evidence="1">
    <location>
        <begin position="650"/>
        <end position="687"/>
    </location>
</feature>
<proteinExistence type="predicted"/>
<dbReference type="AlphaFoldDB" id="A0A1L7WYS4"/>
<feature type="compositionally biased region" description="Basic and acidic residues" evidence="1">
    <location>
        <begin position="290"/>
        <end position="329"/>
    </location>
</feature>